<protein>
    <submittedName>
        <fullName evidence="7">Cyclic nucleotide-binding domain-containing protein</fullName>
    </submittedName>
</protein>
<proteinExistence type="predicted"/>
<dbReference type="Gene3D" id="2.60.120.10">
    <property type="entry name" value="Jelly Rolls"/>
    <property type="match status" value="1"/>
</dbReference>
<dbReference type="Proteomes" id="UP000887565">
    <property type="component" value="Unplaced"/>
</dbReference>
<keyword evidence="3" id="KW-1133">Transmembrane helix</keyword>
<evidence type="ECO:0000259" key="4">
    <source>
        <dbReference type="PROSITE" id="PS50042"/>
    </source>
</evidence>
<sequence>MEKQPKVEKLMEQIKEMKEKIKMLEKEKYGKAAIELAIQLENANAEEEETSQEPFVEVISEIARQLLASAAMPPPTEFQMAQFPMMQQGPYYHQFLVPPGIQMPPLTLIQPMCNMQRQRANGAYFINKLLWLHRGSIRSHGPQILSILLETDNLFLLLLLHQWCGTVCTLKEGDDFGKLALVNDAPRAATIVLNENNAQFLRVDKDDFNRILRDVEANTVRLKEHDKDVLVLEKVVFRSGVVAGTSINKQMIPHRYSVMAGTPEKMLEYLLETRIDCEKDEMDTFMDDFLLTYLAFGLTNSALCSLLSSYLHPKIE</sequence>
<keyword evidence="1" id="KW-0344">Guanine-nucleotide releasing factor</keyword>
<dbReference type="WBParaSite" id="nRc.2.0.1.t28560-RA">
    <property type="protein sequence ID" value="nRc.2.0.1.t28560-RA"/>
    <property type="gene ID" value="nRc.2.0.1.g28560"/>
</dbReference>
<evidence type="ECO:0000256" key="3">
    <source>
        <dbReference type="SAM" id="Phobius"/>
    </source>
</evidence>
<keyword evidence="3" id="KW-0812">Transmembrane</keyword>
<reference evidence="7" key="1">
    <citation type="submission" date="2022-11" db="UniProtKB">
        <authorList>
            <consortium name="WormBaseParasite"/>
        </authorList>
    </citation>
    <scope>IDENTIFICATION</scope>
</reference>
<dbReference type="InterPro" id="IPR000595">
    <property type="entry name" value="cNMP-bd_dom"/>
</dbReference>
<dbReference type="InterPro" id="IPR014710">
    <property type="entry name" value="RmlC-like_jellyroll"/>
</dbReference>
<evidence type="ECO:0000259" key="5">
    <source>
        <dbReference type="PROSITE" id="PS50212"/>
    </source>
</evidence>
<dbReference type="PROSITE" id="PS50212">
    <property type="entry name" value="RASGEF_NTER"/>
    <property type="match status" value="1"/>
</dbReference>
<keyword evidence="2" id="KW-0175">Coiled coil</keyword>
<feature type="domain" description="N-terminal Ras-GEF" evidence="5">
    <location>
        <begin position="254"/>
        <end position="316"/>
    </location>
</feature>
<keyword evidence="6" id="KW-1185">Reference proteome</keyword>
<dbReference type="SUPFAM" id="SSF48366">
    <property type="entry name" value="Ras GEF"/>
    <property type="match status" value="1"/>
</dbReference>
<name>A0A915JQS8_ROMCU</name>
<organism evidence="6 7">
    <name type="scientific">Romanomermis culicivorax</name>
    <name type="common">Nematode worm</name>
    <dbReference type="NCBI Taxonomy" id="13658"/>
    <lineage>
        <taxon>Eukaryota</taxon>
        <taxon>Metazoa</taxon>
        <taxon>Ecdysozoa</taxon>
        <taxon>Nematoda</taxon>
        <taxon>Enoplea</taxon>
        <taxon>Dorylaimia</taxon>
        <taxon>Mermithida</taxon>
        <taxon>Mermithoidea</taxon>
        <taxon>Mermithidae</taxon>
        <taxon>Romanomermis</taxon>
    </lineage>
</organism>
<evidence type="ECO:0000313" key="7">
    <source>
        <dbReference type="WBParaSite" id="nRc.2.0.1.t28560-RA"/>
    </source>
</evidence>
<evidence type="ECO:0000256" key="1">
    <source>
        <dbReference type="PROSITE-ProRule" id="PRU00135"/>
    </source>
</evidence>
<dbReference type="SUPFAM" id="SSF51206">
    <property type="entry name" value="cAMP-binding domain-like"/>
    <property type="match status" value="1"/>
</dbReference>
<evidence type="ECO:0000256" key="2">
    <source>
        <dbReference type="SAM" id="Coils"/>
    </source>
</evidence>
<dbReference type="GO" id="GO:0005085">
    <property type="term" value="F:guanyl-nucleotide exchange factor activity"/>
    <property type="evidence" value="ECO:0007669"/>
    <property type="project" value="UniProtKB-KW"/>
</dbReference>
<dbReference type="CDD" id="cd00038">
    <property type="entry name" value="CAP_ED"/>
    <property type="match status" value="1"/>
</dbReference>
<dbReference type="InterPro" id="IPR000651">
    <property type="entry name" value="Ras-like_Gua-exchang_fac_N"/>
</dbReference>
<evidence type="ECO:0000313" key="6">
    <source>
        <dbReference type="Proteomes" id="UP000887565"/>
    </source>
</evidence>
<keyword evidence="3" id="KW-0472">Membrane</keyword>
<feature type="coiled-coil region" evidence="2">
    <location>
        <begin position="7"/>
        <end position="53"/>
    </location>
</feature>
<dbReference type="InterPro" id="IPR018490">
    <property type="entry name" value="cNMP-bd_dom_sf"/>
</dbReference>
<dbReference type="PROSITE" id="PS50042">
    <property type="entry name" value="CNMP_BINDING_3"/>
    <property type="match status" value="1"/>
</dbReference>
<dbReference type="Gene3D" id="1.20.870.10">
    <property type="entry name" value="Son of sevenless (SoS) protein Chain: S domain 1"/>
    <property type="match status" value="1"/>
</dbReference>
<dbReference type="AlphaFoldDB" id="A0A915JQS8"/>
<feature type="transmembrane region" description="Helical" evidence="3">
    <location>
        <begin position="289"/>
        <end position="311"/>
    </location>
</feature>
<feature type="domain" description="Cyclic nucleotide-binding" evidence="4">
    <location>
        <begin position="167"/>
        <end position="212"/>
    </location>
</feature>
<accession>A0A915JQS8</accession>
<dbReference type="InterPro" id="IPR023578">
    <property type="entry name" value="Ras_GEF_dom_sf"/>
</dbReference>